<protein>
    <submittedName>
        <fullName evidence="8">Protein TAPT1</fullName>
    </submittedName>
</protein>
<accession>A0A4E0R0S6</accession>
<evidence type="ECO:0000256" key="4">
    <source>
        <dbReference type="ARBA" id="ARBA00022989"/>
    </source>
</evidence>
<dbReference type="Proteomes" id="UP000230066">
    <property type="component" value="Unassembled WGS sequence"/>
</dbReference>
<sequence length="533" mass="59897">MLYDVICILLAEVAVDWVKHSFITKFNVIPSNVYKEYTVSIAYDLLLCRQGKNKADFFDLLSRRMGLTPIPLSCLINVMLLQTVRNPSYLLFTLPFALIILFPIKILVNVTLLSLAYSRVKAYIKAESAAQVNEIIGKSEDLKTVDNVKQHEAEPRRNKQDNGEIPHHDEILNTKHEMQPVIHSTPMRLPGFDQPTRDDDQFIPMVLRHRRVRSDSELASSPTPIPPAFEGETSNNTVQDNALQRLERPTSAVPIPVLEPSLFAASSEFLSPESKTNDDHEQINGECLEFENTRWSSDHSILNESEVSLSEFVPPFDSSKDGSETRNPSSGRVLLNKEGKLGPDIEVRPSSKLDHEPQSQFSQLRVMSSLEPKGTSSQLSCEGLPVAAIDTNGANCHTRTVQFGPIRMRTRCYSIDLGVLSGFTRQLLQSDPDLGLKSSPSPGQLNSNQDIASVHQDKSSQTETFVRRRRKRTRTECSDQQNNIRMSEVDGLPALWQRSSRNSVVQPFNIARLMVKQPLSDVDRYSMIEGQIS</sequence>
<evidence type="ECO:0000256" key="6">
    <source>
        <dbReference type="SAM" id="MobiDB-lite"/>
    </source>
</evidence>
<name>A0A4E0R0S6_FASHE</name>
<reference evidence="8" key="1">
    <citation type="submission" date="2019-03" db="EMBL/GenBank/DDBJ databases">
        <title>Improved annotation for the trematode Fasciola hepatica.</title>
        <authorList>
            <person name="Choi Y.-J."/>
            <person name="Martin J."/>
            <person name="Mitreva M."/>
        </authorList>
    </citation>
    <scope>NUCLEOTIDE SEQUENCE [LARGE SCALE GENOMIC DNA]</scope>
</reference>
<evidence type="ECO:0000256" key="1">
    <source>
        <dbReference type="ARBA" id="ARBA00004141"/>
    </source>
</evidence>
<comment type="subcellular location">
    <subcellularLocation>
        <location evidence="1">Membrane</location>
        <topology evidence="1">Multi-pass membrane protein</topology>
    </subcellularLocation>
</comment>
<gene>
    <name evidence="8" type="ORF">D915_009806</name>
</gene>
<evidence type="ECO:0000256" key="7">
    <source>
        <dbReference type="SAM" id="Phobius"/>
    </source>
</evidence>
<proteinExistence type="inferred from homology"/>
<dbReference type="EMBL" id="JXXN02006215">
    <property type="protein sequence ID" value="THD19526.1"/>
    <property type="molecule type" value="Genomic_DNA"/>
</dbReference>
<evidence type="ECO:0000313" key="9">
    <source>
        <dbReference type="Proteomes" id="UP000230066"/>
    </source>
</evidence>
<keyword evidence="3 7" id="KW-0812">Transmembrane</keyword>
<dbReference type="PANTHER" id="PTHR13317:SF4">
    <property type="entry name" value="TRANSMEMBRANE ANTERIOR POSTERIOR TRANSFORMATION PROTEIN 1 HOMOLOG"/>
    <property type="match status" value="1"/>
</dbReference>
<dbReference type="Pfam" id="PF05346">
    <property type="entry name" value="DUF747"/>
    <property type="match status" value="1"/>
</dbReference>
<comment type="caution">
    <text evidence="8">The sequence shown here is derived from an EMBL/GenBank/DDBJ whole genome shotgun (WGS) entry which is preliminary data.</text>
</comment>
<feature type="region of interest" description="Disordered" evidence="6">
    <location>
        <begin position="313"/>
        <end position="336"/>
    </location>
</feature>
<evidence type="ECO:0000256" key="2">
    <source>
        <dbReference type="ARBA" id="ARBA00008803"/>
    </source>
</evidence>
<dbReference type="AlphaFoldDB" id="A0A4E0R0S6"/>
<comment type="similarity">
    <text evidence="2">Belongs to the TAPT1 family.</text>
</comment>
<dbReference type="InterPro" id="IPR008010">
    <property type="entry name" value="Tatp1"/>
</dbReference>
<keyword evidence="9" id="KW-1185">Reference proteome</keyword>
<organism evidence="8 9">
    <name type="scientific">Fasciola hepatica</name>
    <name type="common">Liver fluke</name>
    <dbReference type="NCBI Taxonomy" id="6192"/>
    <lineage>
        <taxon>Eukaryota</taxon>
        <taxon>Metazoa</taxon>
        <taxon>Spiralia</taxon>
        <taxon>Lophotrochozoa</taxon>
        <taxon>Platyhelminthes</taxon>
        <taxon>Trematoda</taxon>
        <taxon>Digenea</taxon>
        <taxon>Plagiorchiida</taxon>
        <taxon>Echinostomata</taxon>
        <taxon>Echinostomatoidea</taxon>
        <taxon>Fasciolidae</taxon>
        <taxon>Fasciola</taxon>
    </lineage>
</organism>
<feature type="region of interest" description="Disordered" evidence="6">
    <location>
        <begin position="146"/>
        <end position="166"/>
    </location>
</feature>
<dbReference type="GO" id="GO:0005789">
    <property type="term" value="C:endoplasmic reticulum membrane"/>
    <property type="evidence" value="ECO:0007669"/>
    <property type="project" value="TreeGrafter"/>
</dbReference>
<feature type="compositionally biased region" description="Polar residues" evidence="6">
    <location>
        <begin position="438"/>
        <end position="451"/>
    </location>
</feature>
<evidence type="ECO:0000256" key="3">
    <source>
        <dbReference type="ARBA" id="ARBA00022692"/>
    </source>
</evidence>
<dbReference type="GO" id="GO:0036064">
    <property type="term" value="C:ciliary basal body"/>
    <property type="evidence" value="ECO:0007669"/>
    <property type="project" value="TreeGrafter"/>
</dbReference>
<keyword evidence="4 7" id="KW-1133">Transmembrane helix</keyword>
<dbReference type="PANTHER" id="PTHR13317">
    <property type="entry name" value="TRANSMEMBRANE ANTERIOR POSTERIOR TRANSFORMATION PROTEIN 1 HOMOLOG"/>
    <property type="match status" value="1"/>
</dbReference>
<evidence type="ECO:0000256" key="5">
    <source>
        <dbReference type="ARBA" id="ARBA00023136"/>
    </source>
</evidence>
<keyword evidence="5 7" id="KW-0472">Membrane</keyword>
<evidence type="ECO:0000313" key="8">
    <source>
        <dbReference type="EMBL" id="THD19526.1"/>
    </source>
</evidence>
<feature type="region of interest" description="Disordered" evidence="6">
    <location>
        <begin position="213"/>
        <end position="235"/>
    </location>
</feature>
<feature type="transmembrane region" description="Helical" evidence="7">
    <location>
        <begin position="90"/>
        <end position="115"/>
    </location>
</feature>
<dbReference type="GO" id="GO:0045724">
    <property type="term" value="P:positive regulation of cilium assembly"/>
    <property type="evidence" value="ECO:0007669"/>
    <property type="project" value="TreeGrafter"/>
</dbReference>
<feature type="region of interest" description="Disordered" evidence="6">
    <location>
        <begin position="431"/>
        <end position="479"/>
    </location>
</feature>